<dbReference type="EMBL" id="JAFCMP010000112">
    <property type="protein sequence ID" value="KAG5186514.1"/>
    <property type="molecule type" value="Genomic_DNA"/>
</dbReference>
<reference evidence="5" key="1">
    <citation type="submission" date="2021-02" db="EMBL/GenBank/DDBJ databases">
        <title>First Annotated Genome of the Yellow-green Alga Tribonema minus.</title>
        <authorList>
            <person name="Mahan K.M."/>
        </authorList>
    </citation>
    <scope>NUCLEOTIDE SEQUENCE</scope>
    <source>
        <strain evidence="5">UTEX B ZZ1240</strain>
    </source>
</reference>
<dbReference type="InterPro" id="IPR011989">
    <property type="entry name" value="ARM-like"/>
</dbReference>
<feature type="compositionally biased region" description="Pro residues" evidence="3">
    <location>
        <begin position="1"/>
        <end position="11"/>
    </location>
</feature>
<dbReference type="PANTHER" id="PTHR13255:SF0">
    <property type="entry name" value="ATAXIN-10"/>
    <property type="match status" value="1"/>
</dbReference>
<evidence type="ECO:0000313" key="6">
    <source>
        <dbReference type="Proteomes" id="UP000664859"/>
    </source>
</evidence>
<dbReference type="InterPro" id="IPR016024">
    <property type="entry name" value="ARM-type_fold"/>
</dbReference>
<dbReference type="Proteomes" id="UP000664859">
    <property type="component" value="Unassembled WGS sequence"/>
</dbReference>
<dbReference type="Pfam" id="PF09759">
    <property type="entry name" value="Atx10homo_assoc"/>
    <property type="match status" value="1"/>
</dbReference>
<dbReference type="InterPro" id="IPR019156">
    <property type="entry name" value="Ataxin-10_domain"/>
</dbReference>
<dbReference type="AlphaFoldDB" id="A0A835ZAD7"/>
<dbReference type="OrthoDB" id="379794at2759"/>
<evidence type="ECO:0000259" key="4">
    <source>
        <dbReference type="Pfam" id="PF09759"/>
    </source>
</evidence>
<dbReference type="SUPFAM" id="SSF48371">
    <property type="entry name" value="ARM repeat"/>
    <property type="match status" value="1"/>
</dbReference>
<sequence length="140" mass="14417">AEPRPPPPPPRSAADGGGGDGGVPHGRKADLVKVIANACHCCRAAQDRVRGAGGVPLVLSHCNIDHASPFLREWGIVAVRNLCEGNAENQACVAKLEKQGEAAATGSAQQHAAASDATRVNRYTGRLEAVGEDEAALNPK</sequence>
<dbReference type="Gene3D" id="1.25.10.10">
    <property type="entry name" value="Leucine-rich Repeat Variant"/>
    <property type="match status" value="1"/>
</dbReference>
<keyword evidence="2" id="KW-0131">Cell cycle</keyword>
<protein>
    <submittedName>
        <fullName evidence="5">Spinocerebellar ataxia type 10 protein domain-containing protein</fullName>
    </submittedName>
</protein>
<evidence type="ECO:0000256" key="2">
    <source>
        <dbReference type="ARBA" id="ARBA00023306"/>
    </source>
</evidence>
<dbReference type="InterPro" id="IPR051374">
    <property type="entry name" value="Ataxin-10/CTR86_families"/>
</dbReference>
<organism evidence="5 6">
    <name type="scientific">Tribonema minus</name>
    <dbReference type="NCBI Taxonomy" id="303371"/>
    <lineage>
        <taxon>Eukaryota</taxon>
        <taxon>Sar</taxon>
        <taxon>Stramenopiles</taxon>
        <taxon>Ochrophyta</taxon>
        <taxon>PX clade</taxon>
        <taxon>Xanthophyceae</taxon>
        <taxon>Tribonematales</taxon>
        <taxon>Tribonemataceae</taxon>
        <taxon>Tribonema</taxon>
    </lineage>
</organism>
<keyword evidence="1" id="KW-0132">Cell division</keyword>
<feature type="domain" description="Ataxin-10" evidence="4">
    <location>
        <begin position="28"/>
        <end position="102"/>
    </location>
</feature>
<dbReference type="PANTHER" id="PTHR13255">
    <property type="entry name" value="ATAXIN-10"/>
    <property type="match status" value="1"/>
</dbReference>
<gene>
    <name evidence="5" type="ORF">JKP88DRAFT_38219</name>
</gene>
<feature type="region of interest" description="Disordered" evidence="3">
    <location>
        <begin position="1"/>
        <end position="26"/>
    </location>
</feature>
<feature type="compositionally biased region" description="Gly residues" evidence="3">
    <location>
        <begin position="15"/>
        <end position="24"/>
    </location>
</feature>
<evidence type="ECO:0000313" key="5">
    <source>
        <dbReference type="EMBL" id="KAG5186514.1"/>
    </source>
</evidence>
<comment type="caution">
    <text evidence="5">The sequence shown here is derived from an EMBL/GenBank/DDBJ whole genome shotgun (WGS) entry which is preliminary data.</text>
</comment>
<proteinExistence type="predicted"/>
<keyword evidence="6" id="KW-1185">Reference proteome</keyword>
<name>A0A835ZAD7_9STRA</name>
<evidence type="ECO:0000256" key="3">
    <source>
        <dbReference type="SAM" id="MobiDB-lite"/>
    </source>
</evidence>
<feature type="non-terminal residue" evidence="5">
    <location>
        <position position="140"/>
    </location>
</feature>
<evidence type="ECO:0000256" key="1">
    <source>
        <dbReference type="ARBA" id="ARBA00022618"/>
    </source>
</evidence>
<accession>A0A835ZAD7</accession>
<dbReference type="GO" id="GO:0051301">
    <property type="term" value="P:cell division"/>
    <property type="evidence" value="ECO:0007669"/>
    <property type="project" value="UniProtKB-KW"/>
</dbReference>
<dbReference type="GO" id="GO:0005829">
    <property type="term" value="C:cytosol"/>
    <property type="evidence" value="ECO:0007669"/>
    <property type="project" value="TreeGrafter"/>
</dbReference>